<organism evidence="11 12">
    <name type="scientific">Neodothiora populina</name>
    <dbReference type="NCBI Taxonomy" id="2781224"/>
    <lineage>
        <taxon>Eukaryota</taxon>
        <taxon>Fungi</taxon>
        <taxon>Dikarya</taxon>
        <taxon>Ascomycota</taxon>
        <taxon>Pezizomycotina</taxon>
        <taxon>Dothideomycetes</taxon>
        <taxon>Dothideomycetidae</taxon>
        <taxon>Dothideales</taxon>
        <taxon>Dothioraceae</taxon>
        <taxon>Neodothiora</taxon>
    </lineage>
</organism>
<gene>
    <name evidence="11" type="ORF">AAFC00_005589</name>
</gene>
<dbReference type="RefSeq" id="XP_069203223.1">
    <property type="nucleotide sequence ID" value="XM_069345396.1"/>
</dbReference>
<dbReference type="InterPro" id="IPR040165">
    <property type="entry name" value="Diminuto-like"/>
</dbReference>
<proteinExistence type="predicted"/>
<accession>A0ABR3PMH2</accession>
<evidence type="ECO:0000313" key="11">
    <source>
        <dbReference type="EMBL" id="KAL1306951.1"/>
    </source>
</evidence>
<dbReference type="Gene3D" id="3.30.465.10">
    <property type="match status" value="1"/>
</dbReference>
<dbReference type="Proteomes" id="UP001562354">
    <property type="component" value="Unassembled WGS sequence"/>
</dbReference>
<keyword evidence="6" id="KW-1133">Transmembrane helix</keyword>
<evidence type="ECO:0000313" key="12">
    <source>
        <dbReference type="Proteomes" id="UP001562354"/>
    </source>
</evidence>
<keyword evidence="5" id="KW-0274">FAD</keyword>
<evidence type="ECO:0000256" key="9">
    <source>
        <dbReference type="SAM" id="MobiDB-lite"/>
    </source>
</evidence>
<dbReference type="InterPro" id="IPR006094">
    <property type="entry name" value="Oxid_FAD_bind_N"/>
</dbReference>
<evidence type="ECO:0000256" key="6">
    <source>
        <dbReference type="ARBA" id="ARBA00022989"/>
    </source>
</evidence>
<feature type="region of interest" description="Disordered" evidence="9">
    <location>
        <begin position="360"/>
        <end position="380"/>
    </location>
</feature>
<dbReference type="InterPro" id="IPR016169">
    <property type="entry name" value="FAD-bd_PCMH_sub2"/>
</dbReference>
<dbReference type="PANTHER" id="PTHR10801">
    <property type="entry name" value="24-DEHYDROCHOLESTEROL REDUCTASE"/>
    <property type="match status" value="1"/>
</dbReference>
<evidence type="ECO:0000256" key="1">
    <source>
        <dbReference type="ARBA" id="ARBA00004167"/>
    </source>
</evidence>
<dbReference type="InterPro" id="IPR016164">
    <property type="entry name" value="FAD-linked_Oxase-like_C"/>
</dbReference>
<reference evidence="11 12" key="1">
    <citation type="submission" date="2024-07" db="EMBL/GenBank/DDBJ databases">
        <title>Draft sequence of the Neodothiora populina.</title>
        <authorList>
            <person name="Drown D.D."/>
            <person name="Schuette U.S."/>
            <person name="Buechlein A.B."/>
            <person name="Rusch D.R."/>
            <person name="Winton L.W."/>
            <person name="Adams G.A."/>
        </authorList>
    </citation>
    <scope>NUCLEOTIDE SEQUENCE [LARGE SCALE GENOMIC DNA]</scope>
    <source>
        <strain evidence="11 12">CPC 39397</strain>
    </source>
</reference>
<name>A0ABR3PMH2_9PEZI</name>
<feature type="domain" description="FAD-binding PCMH-type" evidence="10">
    <location>
        <begin position="1"/>
        <end position="167"/>
    </location>
</feature>
<evidence type="ECO:0000256" key="7">
    <source>
        <dbReference type="ARBA" id="ARBA00023002"/>
    </source>
</evidence>
<evidence type="ECO:0000256" key="5">
    <source>
        <dbReference type="ARBA" id="ARBA00022827"/>
    </source>
</evidence>
<evidence type="ECO:0000256" key="8">
    <source>
        <dbReference type="ARBA" id="ARBA00023136"/>
    </source>
</evidence>
<evidence type="ECO:0000256" key="2">
    <source>
        <dbReference type="ARBA" id="ARBA00012405"/>
    </source>
</evidence>
<dbReference type="PROSITE" id="PS51387">
    <property type="entry name" value="FAD_PCMH"/>
    <property type="match status" value="1"/>
</dbReference>
<protein>
    <recommendedName>
        <fullName evidence="2">Delta(24)-sterol reductase</fullName>
        <ecNumber evidence="2">1.3.1.72</ecNumber>
    </recommendedName>
</protein>
<comment type="subcellular location">
    <subcellularLocation>
        <location evidence="1">Membrane</location>
        <topology evidence="1">Single-pass membrane protein</topology>
    </subcellularLocation>
</comment>
<dbReference type="SUPFAM" id="SSF55103">
    <property type="entry name" value="FAD-linked oxidases, C-terminal domain"/>
    <property type="match status" value="1"/>
</dbReference>
<dbReference type="InterPro" id="IPR036318">
    <property type="entry name" value="FAD-bd_PCMH-like_sf"/>
</dbReference>
<evidence type="ECO:0000256" key="4">
    <source>
        <dbReference type="ARBA" id="ARBA00022692"/>
    </source>
</evidence>
<keyword evidence="4" id="KW-0812">Transmembrane</keyword>
<keyword evidence="7" id="KW-0560">Oxidoreductase</keyword>
<dbReference type="PANTHER" id="PTHR10801:SF0">
    <property type="entry name" value="DELTA(24)-STEROL REDUCTASE"/>
    <property type="match status" value="1"/>
</dbReference>
<feature type="compositionally biased region" description="Polar residues" evidence="9">
    <location>
        <begin position="360"/>
        <end position="376"/>
    </location>
</feature>
<keyword evidence="12" id="KW-1185">Reference proteome</keyword>
<keyword evidence="8" id="KW-0472">Membrane</keyword>
<dbReference type="Pfam" id="PF01565">
    <property type="entry name" value="FAD_binding_4"/>
    <property type="match status" value="1"/>
</dbReference>
<dbReference type="SUPFAM" id="SSF56176">
    <property type="entry name" value="FAD-binding/transporter-associated domain-like"/>
    <property type="match status" value="1"/>
</dbReference>
<dbReference type="EMBL" id="JBFMKM010000004">
    <property type="protein sequence ID" value="KAL1306951.1"/>
    <property type="molecule type" value="Genomic_DNA"/>
</dbReference>
<comment type="caution">
    <text evidence="11">The sequence shown here is derived from an EMBL/GenBank/DDBJ whole genome shotgun (WGS) entry which is preliminary data.</text>
</comment>
<sequence length="510" mass="58545">MYQHDQEVQKISTRMRDFYARKEPYRIFHGSTNSTRNYTVDPAKMIDTRRLYRIISIDLEKLTALVEPNVPMDRLYKATSNFGLVPPVVMEFPGITVGGGFAGTSGESSSFKHGFFDATINWAQIVLPNGDIVKASETENSDLFHGAAGSFGTLGVATLFEIRLIKAKDYVEVEYRSVPSLTGTFDALKHAYNDSSNDYVDGIMLEKNRGLVITGKFTNTISPDAPLQGFREARAPWFYIHADRITRPSFFSSASTTIVKKETVSLMDYLFRYDRGAFWTGAYAFKYFLVPFNRITRWALDDFMKTRVMYHALHASGHARQYMIQDLAIPAHNAEKFVEYVDETFGFYPLWLCPLRTSPTTTTRKVSMHPQSTSPSGDEDDGWLVNVGVWGPGPSDYKKFVQVNRDLEREVRELGGMKWLYAQAFYTEDEFWDIYGPRQEYDALRRRYHADHLPDVYEKVRVDLSEMDGDKSYVEWIKDAFWATWPMTGLYGVLQTLVSKDYLLSKDRKA</sequence>
<dbReference type="GeneID" id="95979288"/>
<dbReference type="EC" id="1.3.1.72" evidence="2"/>
<keyword evidence="3" id="KW-0285">Flavoprotein</keyword>
<evidence type="ECO:0000259" key="10">
    <source>
        <dbReference type="PROSITE" id="PS51387"/>
    </source>
</evidence>
<evidence type="ECO:0000256" key="3">
    <source>
        <dbReference type="ARBA" id="ARBA00022630"/>
    </source>
</evidence>
<dbReference type="InterPro" id="IPR016166">
    <property type="entry name" value="FAD-bd_PCMH"/>
</dbReference>